<reference evidence="14 15" key="1">
    <citation type="submission" date="2016-10" db="EMBL/GenBank/DDBJ databases">
        <authorList>
            <person name="de Groot N.N."/>
        </authorList>
    </citation>
    <scope>NUCLEOTIDE SEQUENCE [LARGE SCALE GENOMIC DNA]</scope>
    <source>
        <strain evidence="14 15">DSM 17813</strain>
    </source>
</reference>
<evidence type="ECO:0000256" key="10">
    <source>
        <dbReference type="SAM" id="Phobius"/>
    </source>
</evidence>
<sequence>MSGDHRRTVLLLVWTLVSIGLLSGALTNGLVGWTLLTLNRERIQMFEQDRQLVQSAERLQRLGQDARSDISLLLQGNLVRTEEFSADEFTAIARTLANEFVEHSGARTFDDLHAAGRDLADLRSQAMAWVMRYIPVAADQREKRTLGQMRLLLEEMRAAAETLEGRQRLEEAKVLRRWRQADARHSAALAQEFLEMQADLRSRIVKEVRTELAELSRLVETLAGEDQLDHLADLRDNQLKPVLDRLEQQLLWLAQDDVDAAGLAPGQVLALRDGLFGRGHQVLAEYQTIRLGEGGLFRLSADALLLRQEREGLQERAQELFARIEQIHPVMAELASLRSRTVTRQAEESLMRGLSNLMLLSVLVMGGFLGLGWLISRRVGNQVRIMGRLRRHNELILNSAGEGILGLDRTGRASFINPAGARLLGSPADEIIGGDHRRIFYRSPDGQTPPCATPGLLNQVLQDGAVIRDEDHLFLRPDGSAFSGEYTATPIHNERGLIEGAVVTFVDITARKQADAALKKTLAELDDLNRSLEVKVVERTQALEEKNRELLRTQEELVRKEKLAAIGSLASGVAHEINNPAAIIRGNVEILRRRLKDEDAGREEVLEILKHTERISRITQSLLLFAREQNLPPAAREDVEINALLDDILAQASHQVSFAGIEVVRSFAADLPLLAADREKLRQVFTNLVLNAVQAMENGGILRVTTGCDASRLEVRVADSGPGIAPEVRAMIFNPFFTTKKTGTGLGLAVSYGIVQALGGALDVDSEPGRGATFTVHLPMITKSH</sequence>
<dbReference type="GO" id="GO:0005524">
    <property type="term" value="F:ATP binding"/>
    <property type="evidence" value="ECO:0007669"/>
    <property type="project" value="UniProtKB-KW"/>
</dbReference>
<dbReference type="OrthoDB" id="9773941at2"/>
<keyword evidence="10" id="KW-0812">Transmembrane</keyword>
<dbReference type="SMART" id="SM00091">
    <property type="entry name" value="PAS"/>
    <property type="match status" value="1"/>
</dbReference>
<keyword evidence="8" id="KW-0902">Two-component regulatory system</keyword>
<keyword evidence="4" id="KW-0808">Transferase</keyword>
<evidence type="ECO:0000256" key="4">
    <source>
        <dbReference type="ARBA" id="ARBA00022679"/>
    </source>
</evidence>
<dbReference type="PROSITE" id="PS50113">
    <property type="entry name" value="PAC"/>
    <property type="match status" value="1"/>
</dbReference>
<feature type="coiled-coil region" evidence="9">
    <location>
        <begin position="511"/>
        <end position="563"/>
    </location>
</feature>
<keyword evidence="5" id="KW-0547">Nucleotide-binding</keyword>
<protein>
    <recommendedName>
        <fullName evidence="2">histidine kinase</fullName>
        <ecNumber evidence="2">2.7.13.3</ecNumber>
    </recommendedName>
</protein>
<organism evidence="14 15">
    <name type="scientific">Geoalkalibacter ferrihydriticus</name>
    <dbReference type="NCBI Taxonomy" id="392333"/>
    <lineage>
        <taxon>Bacteria</taxon>
        <taxon>Pseudomonadati</taxon>
        <taxon>Thermodesulfobacteriota</taxon>
        <taxon>Desulfuromonadia</taxon>
        <taxon>Desulfuromonadales</taxon>
        <taxon>Geoalkalibacteraceae</taxon>
        <taxon>Geoalkalibacter</taxon>
    </lineage>
</organism>
<evidence type="ECO:0000256" key="8">
    <source>
        <dbReference type="ARBA" id="ARBA00023012"/>
    </source>
</evidence>
<evidence type="ECO:0000313" key="15">
    <source>
        <dbReference type="Proteomes" id="UP000182146"/>
    </source>
</evidence>
<dbReference type="InterPro" id="IPR000014">
    <property type="entry name" value="PAS"/>
</dbReference>
<keyword evidence="3" id="KW-0597">Phosphoprotein</keyword>
<feature type="domain" description="PAC" evidence="13">
    <location>
        <begin position="468"/>
        <end position="520"/>
    </location>
</feature>
<dbReference type="InterPro" id="IPR001610">
    <property type="entry name" value="PAC"/>
</dbReference>
<dbReference type="CDD" id="cd00130">
    <property type="entry name" value="PAS"/>
    <property type="match status" value="1"/>
</dbReference>
<dbReference type="PROSITE" id="PS50109">
    <property type="entry name" value="HIS_KIN"/>
    <property type="match status" value="1"/>
</dbReference>
<dbReference type="SMART" id="SM00086">
    <property type="entry name" value="PAC"/>
    <property type="match status" value="1"/>
</dbReference>
<dbReference type="InterPro" id="IPR000700">
    <property type="entry name" value="PAS-assoc_C"/>
</dbReference>
<dbReference type="InterPro" id="IPR005467">
    <property type="entry name" value="His_kinase_dom"/>
</dbReference>
<feature type="domain" description="PAS" evidence="12">
    <location>
        <begin position="389"/>
        <end position="433"/>
    </location>
</feature>
<keyword evidence="6" id="KW-0418">Kinase</keyword>
<evidence type="ECO:0000256" key="5">
    <source>
        <dbReference type="ARBA" id="ARBA00022741"/>
    </source>
</evidence>
<evidence type="ECO:0000259" key="13">
    <source>
        <dbReference type="PROSITE" id="PS50113"/>
    </source>
</evidence>
<dbReference type="InterPro" id="IPR003594">
    <property type="entry name" value="HATPase_dom"/>
</dbReference>
<evidence type="ECO:0000256" key="3">
    <source>
        <dbReference type="ARBA" id="ARBA00022553"/>
    </source>
</evidence>
<evidence type="ECO:0000256" key="7">
    <source>
        <dbReference type="ARBA" id="ARBA00022840"/>
    </source>
</evidence>
<dbReference type="PANTHER" id="PTHR43065">
    <property type="entry name" value="SENSOR HISTIDINE KINASE"/>
    <property type="match status" value="1"/>
</dbReference>
<gene>
    <name evidence="14" type="ORF">SAMN05660860_03179</name>
</gene>
<dbReference type="SUPFAM" id="SSF55785">
    <property type="entry name" value="PYP-like sensor domain (PAS domain)"/>
    <property type="match status" value="1"/>
</dbReference>
<dbReference type="PRINTS" id="PR00344">
    <property type="entry name" value="BCTRLSENSOR"/>
</dbReference>
<dbReference type="PROSITE" id="PS50112">
    <property type="entry name" value="PAS"/>
    <property type="match status" value="1"/>
</dbReference>
<dbReference type="STRING" id="392333.SAMN05660860_03179"/>
<dbReference type="Pfam" id="PF00989">
    <property type="entry name" value="PAS"/>
    <property type="match status" value="1"/>
</dbReference>
<evidence type="ECO:0000256" key="9">
    <source>
        <dbReference type="SAM" id="Coils"/>
    </source>
</evidence>
<evidence type="ECO:0000256" key="6">
    <source>
        <dbReference type="ARBA" id="ARBA00022777"/>
    </source>
</evidence>
<dbReference type="GO" id="GO:0000155">
    <property type="term" value="F:phosphorelay sensor kinase activity"/>
    <property type="evidence" value="ECO:0007669"/>
    <property type="project" value="InterPro"/>
</dbReference>
<dbReference type="GO" id="GO:0006355">
    <property type="term" value="P:regulation of DNA-templated transcription"/>
    <property type="evidence" value="ECO:0007669"/>
    <property type="project" value="InterPro"/>
</dbReference>
<keyword evidence="10" id="KW-1133">Transmembrane helix</keyword>
<dbReference type="InterPro" id="IPR036097">
    <property type="entry name" value="HisK_dim/P_sf"/>
</dbReference>
<dbReference type="InterPro" id="IPR036890">
    <property type="entry name" value="HATPase_C_sf"/>
</dbReference>
<dbReference type="Gene3D" id="3.30.565.10">
    <property type="entry name" value="Histidine kinase-like ATPase, C-terminal domain"/>
    <property type="match status" value="1"/>
</dbReference>
<evidence type="ECO:0000256" key="1">
    <source>
        <dbReference type="ARBA" id="ARBA00000085"/>
    </source>
</evidence>
<dbReference type="InterPro" id="IPR004358">
    <property type="entry name" value="Sig_transdc_His_kin-like_C"/>
</dbReference>
<dbReference type="SMART" id="SM00387">
    <property type="entry name" value="HATPase_c"/>
    <property type="match status" value="1"/>
</dbReference>
<accession>A0A1G9W5G5</accession>
<feature type="transmembrane region" description="Helical" evidence="10">
    <location>
        <begin position="354"/>
        <end position="375"/>
    </location>
</feature>
<feature type="domain" description="Histidine kinase" evidence="11">
    <location>
        <begin position="572"/>
        <end position="782"/>
    </location>
</feature>
<name>A0A1G9W5G5_9BACT</name>
<dbReference type="Pfam" id="PF00512">
    <property type="entry name" value="HisKA"/>
    <property type="match status" value="1"/>
</dbReference>
<proteinExistence type="predicted"/>
<dbReference type="RefSeq" id="WP_052446005.1">
    <property type="nucleotide sequence ID" value="NZ_FNGU01000010.1"/>
</dbReference>
<dbReference type="EMBL" id="FNGU01000010">
    <property type="protein sequence ID" value="SDM79749.1"/>
    <property type="molecule type" value="Genomic_DNA"/>
</dbReference>
<dbReference type="NCBIfam" id="TIGR00229">
    <property type="entry name" value="sensory_box"/>
    <property type="match status" value="1"/>
</dbReference>
<dbReference type="Proteomes" id="UP000182146">
    <property type="component" value="Unassembled WGS sequence"/>
</dbReference>
<dbReference type="Gene3D" id="3.30.450.20">
    <property type="entry name" value="PAS domain"/>
    <property type="match status" value="1"/>
</dbReference>
<evidence type="ECO:0000256" key="2">
    <source>
        <dbReference type="ARBA" id="ARBA00012438"/>
    </source>
</evidence>
<dbReference type="InterPro" id="IPR013767">
    <property type="entry name" value="PAS_fold"/>
</dbReference>
<keyword evidence="9" id="KW-0175">Coiled coil</keyword>
<dbReference type="CDD" id="cd00082">
    <property type="entry name" value="HisKA"/>
    <property type="match status" value="1"/>
</dbReference>
<keyword evidence="7" id="KW-0067">ATP-binding</keyword>
<feature type="coiled-coil region" evidence="9">
    <location>
        <begin position="146"/>
        <end position="173"/>
    </location>
</feature>
<evidence type="ECO:0000259" key="11">
    <source>
        <dbReference type="PROSITE" id="PS50109"/>
    </source>
</evidence>
<dbReference type="SMART" id="SM00388">
    <property type="entry name" value="HisKA"/>
    <property type="match status" value="1"/>
</dbReference>
<dbReference type="SUPFAM" id="SSF55874">
    <property type="entry name" value="ATPase domain of HSP90 chaperone/DNA topoisomerase II/histidine kinase"/>
    <property type="match status" value="1"/>
</dbReference>
<dbReference type="InterPro" id="IPR035965">
    <property type="entry name" value="PAS-like_dom_sf"/>
</dbReference>
<dbReference type="Pfam" id="PF02518">
    <property type="entry name" value="HATPase_c"/>
    <property type="match status" value="1"/>
</dbReference>
<dbReference type="AlphaFoldDB" id="A0A1G9W5G5"/>
<keyword evidence="10" id="KW-0472">Membrane</keyword>
<dbReference type="SUPFAM" id="SSF47384">
    <property type="entry name" value="Homodimeric domain of signal transducing histidine kinase"/>
    <property type="match status" value="1"/>
</dbReference>
<dbReference type="InterPro" id="IPR003661">
    <property type="entry name" value="HisK_dim/P_dom"/>
</dbReference>
<evidence type="ECO:0000313" key="14">
    <source>
        <dbReference type="EMBL" id="SDM79749.1"/>
    </source>
</evidence>
<dbReference type="PANTHER" id="PTHR43065:SF10">
    <property type="entry name" value="PEROXIDE STRESS-ACTIVATED HISTIDINE KINASE MAK3"/>
    <property type="match status" value="1"/>
</dbReference>
<feature type="transmembrane region" description="Helical" evidence="10">
    <location>
        <begin position="12"/>
        <end position="36"/>
    </location>
</feature>
<dbReference type="EC" id="2.7.13.3" evidence="2"/>
<comment type="catalytic activity">
    <reaction evidence="1">
        <text>ATP + protein L-histidine = ADP + protein N-phospho-L-histidine.</text>
        <dbReference type="EC" id="2.7.13.3"/>
    </reaction>
</comment>
<dbReference type="Gene3D" id="1.10.287.130">
    <property type="match status" value="1"/>
</dbReference>
<evidence type="ECO:0000259" key="12">
    <source>
        <dbReference type="PROSITE" id="PS50112"/>
    </source>
</evidence>